<evidence type="ECO:0000256" key="2">
    <source>
        <dbReference type="ARBA" id="ARBA00022692"/>
    </source>
</evidence>
<dbReference type="GO" id="GO:0016020">
    <property type="term" value="C:membrane"/>
    <property type="evidence" value="ECO:0007669"/>
    <property type="project" value="UniProtKB-SubCell"/>
</dbReference>
<keyword evidence="5" id="KW-0807">Transducer</keyword>
<evidence type="ECO:0000313" key="8">
    <source>
        <dbReference type="EMBL" id="KAK0058742.1"/>
    </source>
</evidence>
<dbReference type="SUPFAM" id="SSF81321">
    <property type="entry name" value="Family A G protein-coupled receptor-like"/>
    <property type="match status" value="1"/>
</dbReference>
<evidence type="ECO:0000256" key="4">
    <source>
        <dbReference type="ARBA" id="ARBA00023136"/>
    </source>
</evidence>
<dbReference type="InterPro" id="IPR000276">
    <property type="entry name" value="GPCR_Rhodpsn"/>
</dbReference>
<keyword evidence="3 6" id="KW-1133">Transmembrane helix</keyword>
<dbReference type="Proteomes" id="UP001233172">
    <property type="component" value="Unassembled WGS sequence"/>
</dbReference>
<dbReference type="InterPro" id="IPR052954">
    <property type="entry name" value="GPCR-Ligand_Int"/>
</dbReference>
<evidence type="ECO:0000256" key="1">
    <source>
        <dbReference type="ARBA" id="ARBA00004370"/>
    </source>
</evidence>
<feature type="transmembrane region" description="Helical" evidence="6">
    <location>
        <begin position="270"/>
        <end position="290"/>
    </location>
</feature>
<evidence type="ECO:0000256" key="3">
    <source>
        <dbReference type="ARBA" id="ARBA00022989"/>
    </source>
</evidence>
<gene>
    <name evidence="8" type="ORF">Bpfe_011707</name>
</gene>
<dbReference type="AlphaFoldDB" id="A0AAD8FBE2"/>
<feature type="domain" description="G-protein coupled receptors family 1 profile" evidence="7">
    <location>
        <begin position="62"/>
        <end position="333"/>
    </location>
</feature>
<comment type="caution">
    <text evidence="8">The sequence shown here is derived from an EMBL/GenBank/DDBJ whole genome shotgun (WGS) entry which is preliminary data.</text>
</comment>
<name>A0AAD8FBE2_BIOPF</name>
<keyword evidence="5" id="KW-0297">G-protein coupled receptor</keyword>
<dbReference type="EMBL" id="JASAOG010000046">
    <property type="protein sequence ID" value="KAK0058742.1"/>
    <property type="molecule type" value="Genomic_DNA"/>
</dbReference>
<organism evidence="8 9">
    <name type="scientific">Biomphalaria pfeifferi</name>
    <name type="common">Bloodfluke planorb</name>
    <name type="synonym">Freshwater snail</name>
    <dbReference type="NCBI Taxonomy" id="112525"/>
    <lineage>
        <taxon>Eukaryota</taxon>
        <taxon>Metazoa</taxon>
        <taxon>Spiralia</taxon>
        <taxon>Lophotrochozoa</taxon>
        <taxon>Mollusca</taxon>
        <taxon>Gastropoda</taxon>
        <taxon>Heterobranchia</taxon>
        <taxon>Euthyneura</taxon>
        <taxon>Panpulmonata</taxon>
        <taxon>Hygrophila</taxon>
        <taxon>Lymnaeoidea</taxon>
        <taxon>Planorbidae</taxon>
        <taxon>Biomphalaria</taxon>
    </lineage>
</organism>
<dbReference type="Pfam" id="PF00001">
    <property type="entry name" value="7tm_1"/>
    <property type="match status" value="1"/>
</dbReference>
<keyword evidence="2 5" id="KW-0812">Transmembrane</keyword>
<dbReference type="Gene3D" id="1.20.1070.10">
    <property type="entry name" value="Rhodopsin 7-helix transmembrane proteins"/>
    <property type="match status" value="1"/>
</dbReference>
<feature type="transmembrane region" description="Helical" evidence="6">
    <location>
        <begin position="167"/>
        <end position="188"/>
    </location>
</feature>
<feature type="transmembrane region" description="Helical" evidence="6">
    <location>
        <begin position="223"/>
        <end position="241"/>
    </location>
</feature>
<keyword evidence="5 8" id="KW-0675">Receptor</keyword>
<dbReference type="GO" id="GO:0004930">
    <property type="term" value="F:G protein-coupled receptor activity"/>
    <property type="evidence" value="ECO:0007669"/>
    <property type="project" value="UniProtKB-KW"/>
</dbReference>
<keyword evidence="9" id="KW-1185">Reference proteome</keyword>
<comment type="similarity">
    <text evidence="5">Belongs to the G-protein coupled receptor 1 family.</text>
</comment>
<accession>A0AAD8FBE2</accession>
<protein>
    <submittedName>
        <fullName evidence="8">FMRFamide receptor</fullName>
    </submittedName>
</protein>
<dbReference type="PANTHER" id="PTHR46641:SF2">
    <property type="entry name" value="FMRFAMIDE RECEPTOR"/>
    <property type="match status" value="1"/>
</dbReference>
<evidence type="ECO:0000259" key="7">
    <source>
        <dbReference type="PROSITE" id="PS50262"/>
    </source>
</evidence>
<reference evidence="8" key="2">
    <citation type="submission" date="2023-04" db="EMBL/GenBank/DDBJ databases">
        <authorList>
            <person name="Bu L."/>
            <person name="Lu L."/>
            <person name="Laidemitt M.R."/>
            <person name="Zhang S.M."/>
            <person name="Mutuku M."/>
            <person name="Mkoji G."/>
            <person name="Steinauer M."/>
            <person name="Loker E.S."/>
        </authorList>
    </citation>
    <scope>NUCLEOTIDE SEQUENCE</scope>
    <source>
        <strain evidence="8">KasaAsao</strain>
        <tissue evidence="8">Whole Snail</tissue>
    </source>
</reference>
<dbReference type="PRINTS" id="PR00237">
    <property type="entry name" value="GPCRRHODOPSN"/>
</dbReference>
<dbReference type="CDD" id="cd14978">
    <property type="entry name" value="7tmA_FMRFamide_R-like"/>
    <property type="match status" value="1"/>
</dbReference>
<feature type="transmembrane region" description="Helical" evidence="6">
    <location>
        <begin position="48"/>
        <end position="71"/>
    </location>
</feature>
<dbReference type="InterPro" id="IPR017452">
    <property type="entry name" value="GPCR_Rhodpsn_7TM"/>
</dbReference>
<feature type="transmembrane region" description="Helical" evidence="6">
    <location>
        <begin position="310"/>
        <end position="334"/>
    </location>
</feature>
<evidence type="ECO:0000256" key="5">
    <source>
        <dbReference type="RuleBase" id="RU000688"/>
    </source>
</evidence>
<dbReference type="PROSITE" id="PS00237">
    <property type="entry name" value="G_PROTEIN_RECEP_F1_1"/>
    <property type="match status" value="1"/>
</dbReference>
<sequence>MDSSILMSSQTVDYDFNKTVALENGIDGVGSADPISDDILRITMFVNYGIIGGIISLTGVVLNSINIAIFISQGFHDTINITLLALSVADLGSLVTLVWMSLCYNPLVVGALPEINFIEVQHITAGWPHVCFTRISSWLMAFITVERYLCIALPLKVKALLTRGRTTCVVFGIFFVVIATVIPVYVAIHITSHTSGINSAKQYGIEYITGGPELENVSVFCNSLHQIFTFVIVIICTSGLVSKVTEKSKWRNATSSASKLESVSARDRKVVKLVIIIAVLFIVTFTPVVIHLLVMFCEHEFTVGRKYQNLFLFCGTFSFNLEAINATCSFFVYIKMSSKFRQVLMARFFHVKQTKD</sequence>
<evidence type="ECO:0000313" key="9">
    <source>
        <dbReference type="Proteomes" id="UP001233172"/>
    </source>
</evidence>
<feature type="transmembrane region" description="Helical" evidence="6">
    <location>
        <begin position="83"/>
        <end position="102"/>
    </location>
</feature>
<keyword evidence="4 6" id="KW-0472">Membrane</keyword>
<proteinExistence type="inferred from homology"/>
<dbReference type="PANTHER" id="PTHR46641">
    <property type="entry name" value="FMRFAMIDE RECEPTOR-RELATED"/>
    <property type="match status" value="1"/>
</dbReference>
<dbReference type="PROSITE" id="PS50262">
    <property type="entry name" value="G_PROTEIN_RECEP_F1_2"/>
    <property type="match status" value="1"/>
</dbReference>
<comment type="subcellular location">
    <subcellularLocation>
        <location evidence="1">Membrane</location>
    </subcellularLocation>
</comment>
<evidence type="ECO:0000256" key="6">
    <source>
        <dbReference type="SAM" id="Phobius"/>
    </source>
</evidence>
<reference evidence="8" key="1">
    <citation type="journal article" date="2023" name="PLoS Negl. Trop. Dis.">
        <title>A genome sequence for Biomphalaria pfeifferi, the major vector snail for the human-infecting parasite Schistosoma mansoni.</title>
        <authorList>
            <person name="Bu L."/>
            <person name="Lu L."/>
            <person name="Laidemitt M.R."/>
            <person name="Zhang S.M."/>
            <person name="Mutuku M."/>
            <person name="Mkoji G."/>
            <person name="Steinauer M."/>
            <person name="Loker E.S."/>
        </authorList>
    </citation>
    <scope>NUCLEOTIDE SEQUENCE</scope>
    <source>
        <strain evidence="8">KasaAsao</strain>
    </source>
</reference>